<reference evidence="6 7" key="2">
    <citation type="journal article" date="2006" name="J. Microbiol. Methods">
        <title>Genomic flank-sequencing of plasposon insertion sites for rapid identification of functional genes.</title>
        <authorList>
            <person name="Leveau J.H."/>
            <person name="Gerards S."/>
            <person name="Fritsche K."/>
            <person name="Zondag G."/>
            <person name="van Veen J.A."/>
        </authorList>
    </citation>
    <scope>NUCLEOTIDE SEQUENCE [LARGE SCALE GENOMIC DNA]</scope>
    <source>
        <strain evidence="6 7">Ter331</strain>
    </source>
</reference>
<reference evidence="7" key="6">
    <citation type="submission" date="2011-05" db="EMBL/GenBank/DDBJ databases">
        <title>Complete sequence of Collimonas fungivorans Ter331.</title>
        <authorList>
            <person name="Leveau J.H."/>
        </authorList>
    </citation>
    <scope>NUCLEOTIDE SEQUENCE [LARGE SCALE GENOMIC DNA]</scope>
    <source>
        <strain evidence="7">Ter331</strain>
    </source>
</reference>
<dbReference type="Proteomes" id="UP000008392">
    <property type="component" value="Chromosome"/>
</dbReference>
<accession>G0A9H7</accession>
<dbReference type="Gene3D" id="1.10.10.10">
    <property type="entry name" value="Winged helix-like DNA-binding domain superfamily/Winged helix DNA-binding domain"/>
    <property type="match status" value="1"/>
</dbReference>
<dbReference type="GO" id="GO:0006351">
    <property type="term" value="P:DNA-templated transcription"/>
    <property type="evidence" value="ECO:0007669"/>
    <property type="project" value="TreeGrafter"/>
</dbReference>
<sequence>MQNKEKQVKSTKAMLDWDNLRVFLELTRSQGLVETAKKLGIDHSTVSRRMHRFEEQVGSQLFERNNQGYTLTAEGHRLIEYAERVESTVYAAAEELSGHNRLLSGQVRLGATEGFGTFVLAPHLAHFCARHPHITVDLLPVPRFVNLSKREADIGVTIERPQSGNYVVTKLTDYLLKLYATRSYLETHAPIKTLQDLNHHAFIGYVDDLVFSEELRYKDNVAPAAFRAFRSTSVIAQYTAARSGQGLAILPCFLAQQSDDLVPVLDGQADIQRAFWLVAATETRNVARVAALWRYLREVIEPNRPFLMGESRHMTYSDTIVSA</sequence>
<organism evidence="6 7">
    <name type="scientific">Collimonas fungivorans (strain Ter331)</name>
    <dbReference type="NCBI Taxonomy" id="1005048"/>
    <lineage>
        <taxon>Bacteria</taxon>
        <taxon>Pseudomonadati</taxon>
        <taxon>Pseudomonadota</taxon>
        <taxon>Betaproteobacteria</taxon>
        <taxon>Burkholderiales</taxon>
        <taxon>Oxalobacteraceae</taxon>
        <taxon>Collimonas</taxon>
    </lineage>
</organism>
<evidence type="ECO:0000259" key="5">
    <source>
        <dbReference type="PROSITE" id="PS50931"/>
    </source>
</evidence>
<dbReference type="PANTHER" id="PTHR30537">
    <property type="entry name" value="HTH-TYPE TRANSCRIPTIONAL REGULATOR"/>
    <property type="match status" value="1"/>
</dbReference>
<dbReference type="InterPro" id="IPR036388">
    <property type="entry name" value="WH-like_DNA-bd_sf"/>
</dbReference>
<dbReference type="STRING" id="1005048.CFU_2774"/>
<keyword evidence="3" id="KW-0238">DNA-binding</keyword>
<dbReference type="HOGENOM" id="CLU_039613_2_2_4"/>
<dbReference type="InterPro" id="IPR005119">
    <property type="entry name" value="LysR_subst-bd"/>
</dbReference>
<keyword evidence="4" id="KW-0804">Transcription</keyword>
<dbReference type="PROSITE" id="PS50931">
    <property type="entry name" value="HTH_LYSR"/>
    <property type="match status" value="1"/>
</dbReference>
<dbReference type="PANTHER" id="PTHR30537:SF3">
    <property type="entry name" value="TRANSCRIPTIONAL REGULATORY PROTEIN"/>
    <property type="match status" value="1"/>
</dbReference>
<dbReference type="GO" id="GO:0003700">
    <property type="term" value="F:DNA-binding transcription factor activity"/>
    <property type="evidence" value="ECO:0007669"/>
    <property type="project" value="InterPro"/>
</dbReference>
<dbReference type="SUPFAM" id="SSF53850">
    <property type="entry name" value="Periplasmic binding protein-like II"/>
    <property type="match status" value="1"/>
</dbReference>
<reference evidence="6 7" key="1">
    <citation type="journal article" date="2004" name="Environ. Microbiol.">
        <title>Phylogeny-function analysis of (meta)genomic libraries: screening for expression of ribosomal RNA genes by large-insert library fluorescent in situ hybridization (LIL-FISH).</title>
        <authorList>
            <person name="Leveau J.H."/>
            <person name="Gerards S."/>
            <person name="de Boer W."/>
            <person name="van Veen J.A."/>
        </authorList>
    </citation>
    <scope>NUCLEOTIDE SEQUENCE [LARGE SCALE GENOMIC DNA]</scope>
    <source>
        <strain evidence="6 7">Ter331</strain>
    </source>
</reference>
<dbReference type="SUPFAM" id="SSF46785">
    <property type="entry name" value="Winged helix' DNA-binding domain"/>
    <property type="match status" value="1"/>
</dbReference>
<dbReference type="InterPro" id="IPR058163">
    <property type="entry name" value="LysR-type_TF_proteobact-type"/>
</dbReference>
<dbReference type="InterPro" id="IPR036390">
    <property type="entry name" value="WH_DNA-bd_sf"/>
</dbReference>
<evidence type="ECO:0000313" key="7">
    <source>
        <dbReference type="Proteomes" id="UP000008392"/>
    </source>
</evidence>
<dbReference type="eggNOG" id="COG0583">
    <property type="taxonomic scope" value="Bacteria"/>
</dbReference>
<reference evidence="6 7" key="5">
    <citation type="journal article" date="2011" name="ISME J.">
        <title>Dual transcriptional profiling of a bacterial/fungal confrontation: Collimonas fungivorans versus Aspergillus niger.</title>
        <authorList>
            <person name="Mela F."/>
            <person name="Fritsche K."/>
            <person name="de Boer W."/>
            <person name="van Veen J.A."/>
            <person name="de Graaff L.H."/>
            <person name="van den Berg M."/>
            <person name="Leveau J.H."/>
        </authorList>
    </citation>
    <scope>NUCLEOTIDE SEQUENCE [LARGE SCALE GENOMIC DNA]</scope>
    <source>
        <strain evidence="6 7">Ter331</strain>
    </source>
</reference>
<protein>
    <submittedName>
        <fullName evidence="6">Transcriptional regulator, LysR family</fullName>
    </submittedName>
</protein>
<dbReference type="Pfam" id="PF03466">
    <property type="entry name" value="LysR_substrate"/>
    <property type="match status" value="1"/>
</dbReference>
<evidence type="ECO:0000256" key="4">
    <source>
        <dbReference type="ARBA" id="ARBA00023163"/>
    </source>
</evidence>
<evidence type="ECO:0000256" key="1">
    <source>
        <dbReference type="ARBA" id="ARBA00009437"/>
    </source>
</evidence>
<dbReference type="InterPro" id="IPR000847">
    <property type="entry name" value="LysR_HTH_N"/>
</dbReference>
<keyword evidence="7" id="KW-1185">Reference proteome</keyword>
<dbReference type="GO" id="GO:0043565">
    <property type="term" value="F:sequence-specific DNA binding"/>
    <property type="evidence" value="ECO:0007669"/>
    <property type="project" value="TreeGrafter"/>
</dbReference>
<dbReference type="Pfam" id="PF00126">
    <property type="entry name" value="HTH_1"/>
    <property type="match status" value="1"/>
</dbReference>
<evidence type="ECO:0000256" key="3">
    <source>
        <dbReference type="ARBA" id="ARBA00023125"/>
    </source>
</evidence>
<gene>
    <name evidence="6" type="ordered locus">CFU_2774</name>
</gene>
<name>G0A9H7_COLFT</name>
<reference evidence="6 7" key="3">
    <citation type="journal article" date="2008" name="FEMS Microbiol. Ecol.">
        <title>Identification and characterization of genes underlying chitinolysis in Collimonas fungivorans Ter331.</title>
        <authorList>
            <person name="Fritsche K."/>
            <person name="de Boer W."/>
            <person name="Gerards S."/>
            <person name="van den Berg M."/>
            <person name="van Veen J.A."/>
            <person name="Leveau J.H."/>
        </authorList>
    </citation>
    <scope>NUCLEOTIDE SEQUENCE [LARGE SCALE GENOMIC DNA]</scope>
    <source>
        <strain evidence="6 7">Ter331</strain>
    </source>
</reference>
<evidence type="ECO:0000256" key="2">
    <source>
        <dbReference type="ARBA" id="ARBA00023015"/>
    </source>
</evidence>
<dbReference type="KEGG" id="cfu:CFU_2774"/>
<keyword evidence="2" id="KW-0805">Transcription regulation</keyword>
<feature type="domain" description="HTH lysR-type" evidence="5">
    <location>
        <begin position="15"/>
        <end position="72"/>
    </location>
</feature>
<comment type="similarity">
    <text evidence="1">Belongs to the LysR transcriptional regulatory family.</text>
</comment>
<reference evidence="6 7" key="4">
    <citation type="journal article" date="2010" name="Environ. Microbiol.">
        <title>The bacterial genus Collimonas: mycophagy, weathering and other adaptive solutions to life in oligotrophic soil environments.</title>
        <authorList>
            <person name="Leveau J.H."/>
            <person name="Uroz S."/>
            <person name="de Boer W."/>
        </authorList>
    </citation>
    <scope>NUCLEOTIDE SEQUENCE [LARGE SCALE GENOMIC DNA]</scope>
    <source>
        <strain evidence="6 7">Ter331</strain>
    </source>
</reference>
<proteinExistence type="inferred from homology"/>
<dbReference type="AlphaFoldDB" id="G0A9H7"/>
<dbReference type="Gene3D" id="3.40.190.290">
    <property type="match status" value="1"/>
</dbReference>
<dbReference type="EMBL" id="CP002745">
    <property type="protein sequence ID" value="AEK62600.1"/>
    <property type="molecule type" value="Genomic_DNA"/>
</dbReference>
<evidence type="ECO:0000313" key="6">
    <source>
        <dbReference type="EMBL" id="AEK62600.1"/>
    </source>
</evidence>